<dbReference type="AlphaFoldDB" id="A0A1E4TXX5"/>
<feature type="compositionally biased region" description="Gly residues" evidence="8">
    <location>
        <begin position="70"/>
        <end position="86"/>
    </location>
</feature>
<dbReference type="Proteomes" id="UP000094236">
    <property type="component" value="Unassembled WGS sequence"/>
</dbReference>
<evidence type="ECO:0000256" key="5">
    <source>
        <dbReference type="ARBA" id="ARBA00022833"/>
    </source>
</evidence>
<proteinExistence type="predicted"/>
<evidence type="ECO:0000259" key="9">
    <source>
        <dbReference type="PROSITE" id="PS50157"/>
    </source>
</evidence>
<feature type="region of interest" description="Disordered" evidence="8">
    <location>
        <begin position="137"/>
        <end position="193"/>
    </location>
</feature>
<dbReference type="GO" id="GO:0008270">
    <property type="term" value="F:zinc ion binding"/>
    <property type="evidence" value="ECO:0007669"/>
    <property type="project" value="UniProtKB-KW"/>
</dbReference>
<evidence type="ECO:0000256" key="6">
    <source>
        <dbReference type="ARBA" id="ARBA00023242"/>
    </source>
</evidence>
<dbReference type="InterPro" id="IPR036236">
    <property type="entry name" value="Znf_C2H2_sf"/>
</dbReference>
<feature type="compositionally biased region" description="Polar residues" evidence="8">
    <location>
        <begin position="1153"/>
        <end position="1164"/>
    </location>
</feature>
<feature type="region of interest" description="Disordered" evidence="8">
    <location>
        <begin position="63"/>
        <end position="92"/>
    </location>
</feature>
<keyword evidence="11" id="KW-1185">Reference proteome</keyword>
<dbReference type="SUPFAM" id="SSF57667">
    <property type="entry name" value="beta-beta-alpha zinc fingers"/>
    <property type="match status" value="1"/>
</dbReference>
<dbReference type="Gene3D" id="3.30.160.60">
    <property type="entry name" value="Classic Zinc Finger"/>
    <property type="match status" value="1"/>
</dbReference>
<keyword evidence="3" id="KW-0677">Repeat</keyword>
<dbReference type="GO" id="GO:0000785">
    <property type="term" value="C:chromatin"/>
    <property type="evidence" value="ECO:0007669"/>
    <property type="project" value="TreeGrafter"/>
</dbReference>
<name>A0A1E4TXX5_PACTA</name>
<dbReference type="GO" id="GO:0000978">
    <property type="term" value="F:RNA polymerase II cis-regulatory region sequence-specific DNA binding"/>
    <property type="evidence" value="ECO:0007669"/>
    <property type="project" value="InterPro"/>
</dbReference>
<evidence type="ECO:0000256" key="2">
    <source>
        <dbReference type="ARBA" id="ARBA00022723"/>
    </source>
</evidence>
<gene>
    <name evidence="10" type="ORF">PACTADRAFT_15132</name>
</gene>
<dbReference type="OrthoDB" id="654211at2759"/>
<dbReference type="PANTHER" id="PTHR40626:SF34">
    <property type="entry name" value="ZINC FINGER PROTEIN YGR067C"/>
    <property type="match status" value="1"/>
</dbReference>
<evidence type="ECO:0000256" key="8">
    <source>
        <dbReference type="SAM" id="MobiDB-lite"/>
    </source>
</evidence>
<dbReference type="GO" id="GO:0005634">
    <property type="term" value="C:nucleus"/>
    <property type="evidence" value="ECO:0007669"/>
    <property type="project" value="UniProtKB-SubCell"/>
</dbReference>
<feature type="domain" description="C2H2-type" evidence="9">
    <location>
        <begin position="8"/>
        <end position="35"/>
    </location>
</feature>
<keyword evidence="2" id="KW-0479">Metal-binding</keyword>
<feature type="domain" description="C2H2-type" evidence="9">
    <location>
        <begin position="36"/>
        <end position="59"/>
    </location>
</feature>
<evidence type="ECO:0000256" key="7">
    <source>
        <dbReference type="PROSITE-ProRule" id="PRU00042"/>
    </source>
</evidence>
<feature type="compositionally biased region" description="Polar residues" evidence="8">
    <location>
        <begin position="1187"/>
        <end position="1204"/>
    </location>
</feature>
<keyword evidence="5" id="KW-0862">Zinc</keyword>
<evidence type="ECO:0000256" key="4">
    <source>
        <dbReference type="ARBA" id="ARBA00022771"/>
    </source>
</evidence>
<evidence type="ECO:0000313" key="11">
    <source>
        <dbReference type="Proteomes" id="UP000094236"/>
    </source>
</evidence>
<feature type="region of interest" description="Disordered" evidence="8">
    <location>
        <begin position="1219"/>
        <end position="1252"/>
    </location>
</feature>
<feature type="region of interest" description="Disordered" evidence="8">
    <location>
        <begin position="1135"/>
        <end position="1207"/>
    </location>
</feature>
<protein>
    <recommendedName>
        <fullName evidence="9">C2H2-type domain-containing protein</fullName>
    </recommendedName>
</protein>
<reference evidence="11" key="1">
    <citation type="submission" date="2016-05" db="EMBL/GenBank/DDBJ databases">
        <title>Comparative genomics of biotechnologically important yeasts.</title>
        <authorList>
            <consortium name="DOE Joint Genome Institute"/>
            <person name="Riley R."/>
            <person name="Haridas S."/>
            <person name="Wolfe K.H."/>
            <person name="Lopes M.R."/>
            <person name="Hittinger C.T."/>
            <person name="Goker M."/>
            <person name="Salamov A."/>
            <person name="Wisecaver J."/>
            <person name="Long T.M."/>
            <person name="Aerts A.L."/>
            <person name="Barry K."/>
            <person name="Choi C."/>
            <person name="Clum A."/>
            <person name="Coughlan A.Y."/>
            <person name="Deshpande S."/>
            <person name="Douglass A.P."/>
            <person name="Hanson S.J."/>
            <person name="Klenk H.-P."/>
            <person name="Labutti K."/>
            <person name="Lapidus A."/>
            <person name="Lindquist E."/>
            <person name="Lipzen A."/>
            <person name="Meier-Kolthoff J.P."/>
            <person name="Ohm R.A."/>
            <person name="Otillar R.P."/>
            <person name="Pangilinan J."/>
            <person name="Peng Y."/>
            <person name="Rokas A."/>
            <person name="Rosa C.A."/>
            <person name="Scheuner C."/>
            <person name="Sibirny A.A."/>
            <person name="Slot J.C."/>
            <person name="Stielow J.B."/>
            <person name="Sun H."/>
            <person name="Kurtzman C.P."/>
            <person name="Blackwell M."/>
            <person name="Grigoriev I.V."/>
            <person name="Jeffries T.W."/>
        </authorList>
    </citation>
    <scope>NUCLEOTIDE SEQUENCE [LARGE SCALE GENOMIC DNA]</scope>
    <source>
        <strain evidence="11">NRRL Y-2460</strain>
    </source>
</reference>
<feature type="compositionally biased region" description="Low complexity" evidence="8">
    <location>
        <begin position="1135"/>
        <end position="1146"/>
    </location>
</feature>
<organism evidence="10 11">
    <name type="scientific">Pachysolen tannophilus NRRL Y-2460</name>
    <dbReference type="NCBI Taxonomy" id="669874"/>
    <lineage>
        <taxon>Eukaryota</taxon>
        <taxon>Fungi</taxon>
        <taxon>Dikarya</taxon>
        <taxon>Ascomycota</taxon>
        <taxon>Saccharomycotina</taxon>
        <taxon>Pichiomycetes</taxon>
        <taxon>Pachysolenaceae</taxon>
        <taxon>Pachysolen</taxon>
    </lineage>
</organism>
<dbReference type="SMART" id="SM00355">
    <property type="entry name" value="ZnF_C2H2"/>
    <property type="match status" value="2"/>
</dbReference>
<feature type="compositionally biased region" description="Low complexity" evidence="8">
    <location>
        <begin position="149"/>
        <end position="193"/>
    </location>
</feature>
<keyword evidence="4 7" id="KW-0863">Zinc-finger</keyword>
<dbReference type="InterPro" id="IPR051059">
    <property type="entry name" value="VerF-like"/>
</dbReference>
<dbReference type="PROSITE" id="PS50157">
    <property type="entry name" value="ZINC_FINGER_C2H2_2"/>
    <property type="match status" value="2"/>
</dbReference>
<dbReference type="InterPro" id="IPR013087">
    <property type="entry name" value="Znf_C2H2_type"/>
</dbReference>
<dbReference type="STRING" id="669874.A0A1E4TXX5"/>
<dbReference type="PANTHER" id="PTHR40626">
    <property type="entry name" value="MIP31509P"/>
    <property type="match status" value="1"/>
</dbReference>
<evidence type="ECO:0000256" key="3">
    <source>
        <dbReference type="ARBA" id="ARBA00022737"/>
    </source>
</evidence>
<dbReference type="EMBL" id="KV454012">
    <property type="protein sequence ID" value="ODV96596.1"/>
    <property type="molecule type" value="Genomic_DNA"/>
</dbReference>
<evidence type="ECO:0000256" key="1">
    <source>
        <dbReference type="ARBA" id="ARBA00004123"/>
    </source>
</evidence>
<comment type="subcellular location">
    <subcellularLocation>
        <location evidence="1">Nucleus</location>
    </subcellularLocation>
</comment>
<dbReference type="PROSITE" id="PS00028">
    <property type="entry name" value="ZINC_FINGER_C2H2_1"/>
    <property type="match status" value="2"/>
</dbReference>
<dbReference type="GO" id="GO:0000981">
    <property type="term" value="F:DNA-binding transcription factor activity, RNA polymerase II-specific"/>
    <property type="evidence" value="ECO:0007669"/>
    <property type="project" value="InterPro"/>
</dbReference>
<accession>A0A1E4TXX5</accession>
<keyword evidence="6" id="KW-0539">Nucleus</keyword>
<sequence length="1252" mass="140137">MGPTPKKHICSFCARCFSRHEHRLRHEKIHTKEKPFDCKICSSAFARRDLLQRHCRTVHGVTLKSNSHNGGNGNGSGSGSGSGGMNGHLNDQGFIHSTVLDAKMNGGGMNANSNGTGKVFSVTTLINDGVNSPSARIGSAGSMGVPGVPGATGAQSGAQSSAQSGAPPGAASAQHQQNSQNSHHQTYSASSASSSSSSSALALAATGYTIDNSDILKAIKQPSTSNIPQNILTEKNIISVLTLCKKFNYLTYPYQITNPLCNYFLIYATRCHNILPLFKFDRIINLTERNELLYIILCVGANENNCITDAIKLFNKSWSIIMDKINSDSIDYNSENIDEFVENVIMLCYVYFDYFDNYFDQIFLKENIAVDIDTLFAYLNNVIITQILNEGKVLNNGVPLTIYQLSERIFPVRLNYWHAFIIISQYSYVHKAPVSILHSFLLNKILPIEDGQVHSYSLADVLKNLTVSANLYKYNKDINGEPSGSKLFKKLGLIDRIIINSLLNEFRIMLDKDCNVTHFDKLSTSYPVVTTSFFSGNRNFLHNSIILANKSFSFENNDSANQQQNNQFNISQTIGLLNDGVQNLTVFSKNDHQGSWTVSNKLINNLPYIQFLNMLILVKRKIMINCPLKFVDLISNYLFLPKDQFNWIMLSLTLKEFNYQARDEFNNKGERIARRPFILQDYINLRNDDTKILSVDDITKNITNFIEQPFPSTFIINNNIGVTMLPTLALSFVNLNNTLVDCKNFLSLPSSKKLIIGFLIENFLTIIRILVNYRYRLFNLSNDSFKTSGSYNSSDSLILSLESFLENPILGVILYFLDEAGINVASELIEQRKHNADNNVDRNTKFQRRSNSINVAEFISNSEKIRSKNITTDLQIDADFKTPIEYPPLSKILSQDLKYYHYLKNFEIALINWLNIFVADPAVSNINLLIEEKNENLDSFKNFVKGLKKAMQQIYETLDLRDPETFTHSFIPTGTETSLSSPVLDHPVARQRSSSCIDEKPRLAKDNCGASSPISAQTKPSGMVYDNNQNANYINNHHQYSGLYNNNIINTREHQIPPKLIFDRAYGAPHDHNSSLSQLQAKHNESLTIKNRNQFNENSNSQQKIILPPILPNGSASKNISSNLIDSSSFKYRNNNDNNINNSSSNHNDHENGYNTGRSDNKFATNGDHHSLSNLSTTTRGYHLPPISSSVGNEKTNSNSNGNSVVAPPIAATSLTYRSFSNSSNNDDDLSAKSNTDSAAKRQKTNIPISYS</sequence>
<evidence type="ECO:0000313" key="10">
    <source>
        <dbReference type="EMBL" id="ODV96596.1"/>
    </source>
</evidence>